<proteinExistence type="predicted"/>
<evidence type="ECO:0000313" key="2">
    <source>
        <dbReference type="Proteomes" id="UP001234202"/>
    </source>
</evidence>
<reference evidence="1" key="1">
    <citation type="submission" date="2023-04" db="EMBL/GenBank/DDBJ databases">
        <title>Draft Genome sequencing of Naganishia species isolated from polar environments using Oxford Nanopore Technology.</title>
        <authorList>
            <person name="Leo P."/>
            <person name="Venkateswaran K."/>
        </authorList>
    </citation>
    <scope>NUCLEOTIDE SEQUENCE</scope>
    <source>
        <strain evidence="1">DBVPG 5303</strain>
    </source>
</reference>
<evidence type="ECO:0000313" key="1">
    <source>
        <dbReference type="EMBL" id="KAJ9121405.1"/>
    </source>
</evidence>
<keyword evidence="2" id="KW-1185">Reference proteome</keyword>
<dbReference type="Proteomes" id="UP001234202">
    <property type="component" value="Unassembled WGS sequence"/>
</dbReference>
<dbReference type="EMBL" id="JASBWV010000017">
    <property type="protein sequence ID" value="KAJ9121405.1"/>
    <property type="molecule type" value="Genomic_DNA"/>
</dbReference>
<protein>
    <submittedName>
        <fullName evidence="1">Uncharacterized protein</fullName>
    </submittedName>
</protein>
<organism evidence="1 2">
    <name type="scientific">Naganishia onofrii</name>
    <dbReference type="NCBI Taxonomy" id="1851511"/>
    <lineage>
        <taxon>Eukaryota</taxon>
        <taxon>Fungi</taxon>
        <taxon>Dikarya</taxon>
        <taxon>Basidiomycota</taxon>
        <taxon>Agaricomycotina</taxon>
        <taxon>Tremellomycetes</taxon>
        <taxon>Filobasidiales</taxon>
        <taxon>Filobasidiaceae</taxon>
        <taxon>Naganishia</taxon>
    </lineage>
</organism>
<gene>
    <name evidence="1" type="ORF">QFC24_004743</name>
</gene>
<sequence length="483" mass="54128">MSADGSATETNVPVSLLDTDLYKLTMQNAVLKLFPDSQSEYKFTNRAPDMLFSRSCHSWVQRQVNALSTLRLTPAEREYLENNCPYFDAEYLDFLEKLQLDPANQVQVTFVPQSSIENLAPIAKRQKFDRSEQSGPDEKNEADDPDEKGLIEMKIQGPWRECILYEVPLMSILSEGYFKFDDTDWKDDLEAVETLAKEKTFHLMTHSQCSLLFSEFGTRRRRSHKVHEAVIKGLIAGDREWASSEDGKKVLSLKKTPAAGGLAGTSNVHFAMKFGLRPVGTIAHEWIMAVGAKEDYVTPNTRAMDAWEKVYPPSPTSPLHTMLTDTYTTKTFFEEFVADPERALRWNGLRHDSGSPMTFARNVKQTWESIADATGKKLEEVLKGKKVIFSDGLSIDGALEIWETCEALGIDASFGIGTNLTNDFHRASDPTAKSKPLNIVIKLKRIDGLECVKLTDDTTKHAGEADEVSRVEKKLDDAGRVGA</sequence>
<name>A0ACC2XBJ8_9TREE</name>
<comment type="caution">
    <text evidence="1">The sequence shown here is derived from an EMBL/GenBank/DDBJ whole genome shotgun (WGS) entry which is preliminary data.</text>
</comment>
<accession>A0ACC2XBJ8</accession>